<dbReference type="RefSeq" id="WP_341671628.1">
    <property type="nucleotide sequence ID" value="NZ_JBBYHV010000001.1"/>
</dbReference>
<protein>
    <submittedName>
        <fullName evidence="2">Helix-turn-helix domain-containing protein</fullName>
    </submittedName>
</protein>
<reference evidence="2 3" key="1">
    <citation type="submission" date="2024-04" db="EMBL/GenBank/DDBJ databases">
        <title>Aurantiacibacter sp. DGU6 16S ribosomal RNA gene Genome sequencing and assembly.</title>
        <authorList>
            <person name="Park S."/>
        </authorList>
    </citation>
    <scope>NUCLEOTIDE SEQUENCE [LARGE SCALE GENOMIC DNA]</scope>
    <source>
        <strain evidence="2 3">DGU6</strain>
    </source>
</reference>
<gene>
    <name evidence="2" type="ORF">AAEO60_00225</name>
</gene>
<keyword evidence="3" id="KW-1185">Reference proteome</keyword>
<name>A0ABU9IAB6_9SPHN</name>
<feature type="domain" description="Helix-turn-helix" evidence="1">
    <location>
        <begin position="6"/>
        <end position="51"/>
    </location>
</feature>
<organism evidence="2 3">
    <name type="scientific">Aurantiacibacter gilvus</name>
    <dbReference type="NCBI Taxonomy" id="3139141"/>
    <lineage>
        <taxon>Bacteria</taxon>
        <taxon>Pseudomonadati</taxon>
        <taxon>Pseudomonadota</taxon>
        <taxon>Alphaproteobacteria</taxon>
        <taxon>Sphingomonadales</taxon>
        <taxon>Erythrobacteraceae</taxon>
        <taxon>Aurantiacibacter</taxon>
    </lineage>
</organism>
<comment type="caution">
    <text evidence="2">The sequence shown here is derived from an EMBL/GenBank/DDBJ whole genome shotgun (WGS) entry which is preliminary data.</text>
</comment>
<sequence>MEALLVSINEAAKALNLGRTSIYALINEGKLETRKMGRRRLVTTASIKRLADGLD</sequence>
<evidence type="ECO:0000313" key="2">
    <source>
        <dbReference type="EMBL" id="MEL1249087.1"/>
    </source>
</evidence>
<dbReference type="Proteomes" id="UP001497045">
    <property type="component" value="Unassembled WGS sequence"/>
</dbReference>
<evidence type="ECO:0000259" key="1">
    <source>
        <dbReference type="Pfam" id="PF12728"/>
    </source>
</evidence>
<dbReference type="InterPro" id="IPR010093">
    <property type="entry name" value="SinI_DNA-bd"/>
</dbReference>
<accession>A0ABU9IAB6</accession>
<dbReference type="EMBL" id="JBBYHV010000001">
    <property type="protein sequence ID" value="MEL1249087.1"/>
    <property type="molecule type" value="Genomic_DNA"/>
</dbReference>
<dbReference type="InterPro" id="IPR041657">
    <property type="entry name" value="HTH_17"/>
</dbReference>
<evidence type="ECO:0000313" key="3">
    <source>
        <dbReference type="Proteomes" id="UP001497045"/>
    </source>
</evidence>
<dbReference type="Pfam" id="PF12728">
    <property type="entry name" value="HTH_17"/>
    <property type="match status" value="1"/>
</dbReference>
<proteinExistence type="predicted"/>
<dbReference type="NCBIfam" id="TIGR01764">
    <property type="entry name" value="excise"/>
    <property type="match status" value="1"/>
</dbReference>